<proteinExistence type="predicted"/>
<feature type="domain" description="Methyltransferase" evidence="1">
    <location>
        <begin position="154"/>
        <end position="289"/>
    </location>
</feature>
<dbReference type="Proteomes" id="UP001065174">
    <property type="component" value="Chromosome"/>
</dbReference>
<dbReference type="RefSeq" id="WP_262310150.1">
    <property type="nucleotide sequence ID" value="NZ_CP106679.1"/>
</dbReference>
<dbReference type="Gene3D" id="3.40.50.150">
    <property type="entry name" value="Vaccinia Virus protein VP39"/>
    <property type="match status" value="1"/>
</dbReference>
<sequence length="383" mass="43722">MNTRQDFLEQVESSLINHTFVKLTLSKAPHKSENLQNLFIRPVLIKEETLYSFVYRYLTKDETKNYDLKSALTEISELLENYFKNATLCTQHQDYQLLTSKKGKVTIQKSAAKRTIEPLTHDKAKKKRAGTDADYLRLLGVTDDQGTVIPKMADKFRQINKFLEIIEGLINSSSLPKTPKIVDMGSGKGYLTFALYDYMKTKGYDVEITGIELRQDLVDFCNGAANQLGFNKLSFVKQPIQDYKNEDIDILIALHACDTATDDALSKGIAAQASLIVTAPCCHKQVRQQLKGKTITNPILKYGIFKERQYEMVTDTIRALILEREGYESKIFEFVSNEHTRKNVMLVGVNHRDKKNHASATQKIEDIKKEFGIDYQQLEKLLT</sequence>
<protein>
    <submittedName>
        <fullName evidence="2">SAM-dependent methyltransferase</fullName>
    </submittedName>
</protein>
<dbReference type="EMBL" id="CP106679">
    <property type="protein sequence ID" value="UXP32715.1"/>
    <property type="molecule type" value="Genomic_DNA"/>
</dbReference>
<dbReference type="InterPro" id="IPR029063">
    <property type="entry name" value="SAM-dependent_MTases_sf"/>
</dbReference>
<dbReference type="PANTHER" id="PTHR13369">
    <property type="match status" value="1"/>
</dbReference>
<reference evidence="2" key="1">
    <citation type="submission" date="2022-09" db="EMBL/GenBank/DDBJ databases">
        <title>Comparative genomics and taxonomic characterization of three novel marine species of genus Reichenbachiella exhibiting antioxidant and polysaccharide degradation activities.</title>
        <authorList>
            <person name="Muhammad N."/>
            <person name="Lee Y.-J."/>
            <person name="Ko J."/>
            <person name="Kim S.-G."/>
        </authorList>
    </citation>
    <scope>NUCLEOTIDE SEQUENCE</scope>
    <source>
        <strain evidence="2">BKB1-1</strain>
    </source>
</reference>
<accession>A0ABY6CWU6</accession>
<keyword evidence="2" id="KW-0489">Methyltransferase</keyword>
<evidence type="ECO:0000313" key="2">
    <source>
        <dbReference type="EMBL" id="UXP32715.1"/>
    </source>
</evidence>
<dbReference type="CDD" id="cd02440">
    <property type="entry name" value="AdoMet_MTases"/>
    <property type="match status" value="1"/>
</dbReference>
<dbReference type="SUPFAM" id="SSF53335">
    <property type="entry name" value="S-adenosyl-L-methionine-dependent methyltransferases"/>
    <property type="match status" value="1"/>
</dbReference>
<name>A0ABY6CWU6_9BACT</name>
<dbReference type="GO" id="GO:0008168">
    <property type="term" value="F:methyltransferase activity"/>
    <property type="evidence" value="ECO:0007669"/>
    <property type="project" value="UniProtKB-KW"/>
</dbReference>
<keyword evidence="3" id="KW-1185">Reference proteome</keyword>
<dbReference type="PANTHER" id="PTHR13369:SF3">
    <property type="entry name" value="METHYLTRANSFERASE DOMAIN-CONTAINING PROTEIN"/>
    <property type="match status" value="1"/>
</dbReference>
<evidence type="ECO:0000313" key="3">
    <source>
        <dbReference type="Proteomes" id="UP001065174"/>
    </source>
</evidence>
<organism evidence="2 3">
    <name type="scientific">Reichenbachiella agarivorans</name>
    <dbReference type="NCBI Taxonomy" id="2979464"/>
    <lineage>
        <taxon>Bacteria</taxon>
        <taxon>Pseudomonadati</taxon>
        <taxon>Bacteroidota</taxon>
        <taxon>Cytophagia</taxon>
        <taxon>Cytophagales</taxon>
        <taxon>Reichenbachiellaceae</taxon>
        <taxon>Reichenbachiella</taxon>
    </lineage>
</organism>
<dbReference type="InterPro" id="IPR025714">
    <property type="entry name" value="Methyltranfer_dom"/>
</dbReference>
<dbReference type="GO" id="GO:0032259">
    <property type="term" value="P:methylation"/>
    <property type="evidence" value="ECO:0007669"/>
    <property type="project" value="UniProtKB-KW"/>
</dbReference>
<dbReference type="Pfam" id="PF13679">
    <property type="entry name" value="Methyltransf_32"/>
    <property type="match status" value="1"/>
</dbReference>
<keyword evidence="2" id="KW-0808">Transferase</keyword>
<evidence type="ECO:0000259" key="1">
    <source>
        <dbReference type="Pfam" id="PF13679"/>
    </source>
</evidence>
<gene>
    <name evidence="2" type="ORF">N6H18_01900</name>
</gene>